<dbReference type="AlphaFoldDB" id="A0A2S9WZ42"/>
<dbReference type="Proteomes" id="UP000239469">
    <property type="component" value="Unassembled WGS sequence"/>
</dbReference>
<dbReference type="RefSeq" id="WP_106078138.1">
    <property type="nucleotide sequence ID" value="NZ_MTBD01000058.1"/>
</dbReference>
<gene>
    <name evidence="1" type="ORF">BUE93_20920</name>
</gene>
<protein>
    <submittedName>
        <fullName evidence="1">Uncharacterized protein</fullName>
    </submittedName>
</protein>
<proteinExistence type="predicted"/>
<dbReference type="EMBL" id="MTBD01000058">
    <property type="protein sequence ID" value="PRP68729.1"/>
    <property type="molecule type" value="Genomic_DNA"/>
</dbReference>
<name>A0A2S9WZ42_9NEIS</name>
<reference evidence="1 2" key="1">
    <citation type="submission" date="2017-01" db="EMBL/GenBank/DDBJ databases">
        <title>New insights into the genetic diversity of Chromobacterium isolated from tropical freshwater lake.</title>
        <authorList>
            <person name="Santos A.B."/>
            <person name="Nascimento A.M."/>
            <person name="Da Silva P.C."/>
        </authorList>
    </citation>
    <scope>NUCLEOTIDE SEQUENCE [LARGE SCALE GENOMIC DNA]</scope>
    <source>
        <strain evidence="1 2">56AF</strain>
    </source>
</reference>
<dbReference type="OrthoDB" id="9157439at2"/>
<accession>A0A2S9WZ42</accession>
<sequence>MEHTKGPWPPFAEACKPAFLHLESSPSVRLSEDDYIRARACVNACVGISTEQLEKNGENLTEIARALAAGCDAWERVVGRIIGAIPDSQVLSAVGTVGEAVSYFKNLHAQRDQLLAALSGLVDDIQGLMVESDGLAGFHRNGDIAPWDELEAGGRFERLSHLPDAISAIAAVKGESA</sequence>
<comment type="caution">
    <text evidence="1">The sequence shown here is derived from an EMBL/GenBank/DDBJ whole genome shotgun (WGS) entry which is preliminary data.</text>
</comment>
<organism evidence="1 2">
    <name type="scientific">Chromobacterium amazonense</name>
    <dbReference type="NCBI Taxonomy" id="1382803"/>
    <lineage>
        <taxon>Bacteria</taxon>
        <taxon>Pseudomonadati</taxon>
        <taxon>Pseudomonadota</taxon>
        <taxon>Betaproteobacteria</taxon>
        <taxon>Neisseriales</taxon>
        <taxon>Chromobacteriaceae</taxon>
        <taxon>Chromobacterium</taxon>
    </lineage>
</organism>
<evidence type="ECO:0000313" key="1">
    <source>
        <dbReference type="EMBL" id="PRP68729.1"/>
    </source>
</evidence>
<evidence type="ECO:0000313" key="2">
    <source>
        <dbReference type="Proteomes" id="UP000239469"/>
    </source>
</evidence>